<gene>
    <name evidence="1" type="ORF">MRATA1EN22A_LOCUS10925</name>
</gene>
<evidence type="ECO:0000313" key="1">
    <source>
        <dbReference type="EMBL" id="CAN0025264.1"/>
    </source>
</evidence>
<dbReference type="EMBL" id="OX596104">
    <property type="protein sequence ID" value="CAN0025264.1"/>
    <property type="molecule type" value="Genomic_DNA"/>
</dbReference>
<reference evidence="1" key="1">
    <citation type="submission" date="2023-05" db="EMBL/GenBank/DDBJ databases">
        <authorList>
            <consortium name="ELIXIR-Norway"/>
        </authorList>
    </citation>
    <scope>NUCLEOTIDE SEQUENCE</scope>
</reference>
<name>A0AC59YW26_RANTA</name>
<dbReference type="Proteomes" id="UP001162501">
    <property type="component" value="Chromosome 20"/>
</dbReference>
<evidence type="ECO:0000313" key="2">
    <source>
        <dbReference type="Proteomes" id="UP001162501"/>
    </source>
</evidence>
<organism evidence="1 2">
    <name type="scientific">Rangifer tarandus platyrhynchus</name>
    <name type="common">Svalbard reindeer</name>
    <dbReference type="NCBI Taxonomy" id="3082113"/>
    <lineage>
        <taxon>Eukaryota</taxon>
        <taxon>Metazoa</taxon>
        <taxon>Chordata</taxon>
        <taxon>Craniata</taxon>
        <taxon>Vertebrata</taxon>
        <taxon>Euteleostomi</taxon>
        <taxon>Mammalia</taxon>
        <taxon>Eutheria</taxon>
        <taxon>Laurasiatheria</taxon>
        <taxon>Artiodactyla</taxon>
        <taxon>Ruminantia</taxon>
        <taxon>Pecora</taxon>
        <taxon>Cervidae</taxon>
        <taxon>Odocoileinae</taxon>
        <taxon>Rangifer</taxon>
    </lineage>
</organism>
<accession>A0AC59YW26</accession>
<proteinExistence type="predicted"/>
<sequence length="183" mass="19339">MDQPGAQATFFASSSTRLPPRSLKASSASLDGGTLTPLLAKPSSGRPSLSHPLTAKQFMEEGGNLGAQDLHAPRQSPTANLHPAFKPPASPHTPGRRSSIGWAKEVPGCTHCMGERVGEGRTRAGHQEGGEEPSLQAWHSPQTAKSEPPEARRTSTSEAGWLAGHQGKLEALCEDHLLPSFTQ</sequence>
<reference evidence="1" key="2">
    <citation type="submission" date="2025-03" db="EMBL/GenBank/DDBJ databases">
        <authorList>
            <consortium name="ELIXIR-Norway"/>
            <consortium name="Elixir Norway"/>
        </authorList>
    </citation>
    <scope>NUCLEOTIDE SEQUENCE</scope>
</reference>
<protein>
    <submittedName>
        <fullName evidence="1">Uncharacterized protein</fullName>
    </submittedName>
</protein>